<evidence type="ECO:0000256" key="4">
    <source>
        <dbReference type="ARBA" id="ARBA00023180"/>
    </source>
</evidence>
<dbReference type="InterPro" id="IPR036116">
    <property type="entry name" value="FN3_sf"/>
</dbReference>
<evidence type="ECO:0000256" key="1">
    <source>
        <dbReference type="ARBA" id="ARBA00004479"/>
    </source>
</evidence>
<name>A0A6J8A2A8_MYTCO</name>
<evidence type="ECO:0000256" key="7">
    <source>
        <dbReference type="SAM" id="Phobius"/>
    </source>
</evidence>
<feature type="domain" description="Ig-like" evidence="8">
    <location>
        <begin position="210"/>
        <end position="300"/>
    </location>
</feature>
<proteinExistence type="predicted"/>
<organism evidence="10 11">
    <name type="scientific">Mytilus coruscus</name>
    <name type="common">Sea mussel</name>
    <dbReference type="NCBI Taxonomy" id="42192"/>
    <lineage>
        <taxon>Eukaryota</taxon>
        <taxon>Metazoa</taxon>
        <taxon>Spiralia</taxon>
        <taxon>Lophotrochozoa</taxon>
        <taxon>Mollusca</taxon>
        <taxon>Bivalvia</taxon>
        <taxon>Autobranchia</taxon>
        <taxon>Pteriomorphia</taxon>
        <taxon>Mytilida</taxon>
        <taxon>Mytiloidea</taxon>
        <taxon>Mytilidae</taxon>
        <taxon>Mytilinae</taxon>
        <taxon>Mytilus</taxon>
    </lineage>
</organism>
<feature type="domain" description="Fibronectin type-III" evidence="9">
    <location>
        <begin position="425"/>
        <end position="526"/>
    </location>
</feature>
<evidence type="ECO:0000256" key="3">
    <source>
        <dbReference type="ARBA" id="ARBA00023157"/>
    </source>
</evidence>
<dbReference type="GO" id="GO:0098609">
    <property type="term" value="P:cell-cell adhesion"/>
    <property type="evidence" value="ECO:0007669"/>
    <property type="project" value="TreeGrafter"/>
</dbReference>
<dbReference type="SMART" id="SM00060">
    <property type="entry name" value="FN3"/>
    <property type="match status" value="1"/>
</dbReference>
<feature type="compositionally biased region" description="Polar residues" evidence="6">
    <location>
        <begin position="608"/>
        <end position="623"/>
    </location>
</feature>
<dbReference type="PROSITE" id="PS50835">
    <property type="entry name" value="IG_LIKE"/>
    <property type="match status" value="2"/>
</dbReference>
<dbReference type="InterPro" id="IPR036179">
    <property type="entry name" value="Ig-like_dom_sf"/>
</dbReference>
<gene>
    <name evidence="10" type="ORF">MCOR_2037</name>
</gene>
<feature type="region of interest" description="Disordered" evidence="6">
    <location>
        <begin position="586"/>
        <end position="634"/>
    </location>
</feature>
<dbReference type="PANTHER" id="PTHR11640:SF31">
    <property type="entry name" value="IRREGULAR CHIASM C-ROUGHEST PROTEIN-RELATED"/>
    <property type="match status" value="1"/>
</dbReference>
<evidence type="ECO:0000256" key="6">
    <source>
        <dbReference type="SAM" id="MobiDB-lite"/>
    </source>
</evidence>
<keyword evidence="2 7" id="KW-0472">Membrane</keyword>
<dbReference type="Gene3D" id="2.60.40.10">
    <property type="entry name" value="Immunoglobulins"/>
    <property type="match status" value="5"/>
</dbReference>
<evidence type="ECO:0000259" key="9">
    <source>
        <dbReference type="PROSITE" id="PS50853"/>
    </source>
</evidence>
<feature type="compositionally biased region" description="Basic residues" evidence="6">
    <location>
        <begin position="596"/>
        <end position="607"/>
    </location>
</feature>
<keyword evidence="4" id="KW-0325">Glycoprotein</keyword>
<evidence type="ECO:0000259" key="8">
    <source>
        <dbReference type="PROSITE" id="PS50835"/>
    </source>
</evidence>
<keyword evidence="11" id="KW-1185">Reference proteome</keyword>
<feature type="transmembrane region" description="Helical" evidence="7">
    <location>
        <begin position="532"/>
        <end position="556"/>
    </location>
</feature>
<dbReference type="Proteomes" id="UP000507470">
    <property type="component" value="Unassembled WGS sequence"/>
</dbReference>
<comment type="subcellular location">
    <subcellularLocation>
        <location evidence="1">Membrane</location>
        <topology evidence="1">Single-pass type I membrane protein</topology>
    </subcellularLocation>
</comment>
<dbReference type="PANTHER" id="PTHR11640">
    <property type="entry name" value="NEPHRIN"/>
    <property type="match status" value="1"/>
</dbReference>
<feature type="domain" description="Ig-like" evidence="8">
    <location>
        <begin position="110"/>
        <end position="205"/>
    </location>
</feature>
<evidence type="ECO:0000256" key="5">
    <source>
        <dbReference type="ARBA" id="ARBA00023319"/>
    </source>
</evidence>
<dbReference type="SUPFAM" id="SSF49265">
    <property type="entry name" value="Fibronectin type III"/>
    <property type="match status" value="1"/>
</dbReference>
<keyword evidence="5" id="KW-0393">Immunoglobulin domain</keyword>
<dbReference type="EMBL" id="CACVKT020000425">
    <property type="protein sequence ID" value="CAC5359009.1"/>
    <property type="molecule type" value="Genomic_DNA"/>
</dbReference>
<dbReference type="InterPro" id="IPR013162">
    <property type="entry name" value="CD80_C2-set"/>
</dbReference>
<reference evidence="10 11" key="1">
    <citation type="submission" date="2020-06" db="EMBL/GenBank/DDBJ databases">
        <authorList>
            <person name="Li R."/>
            <person name="Bekaert M."/>
        </authorList>
    </citation>
    <scope>NUCLEOTIDE SEQUENCE [LARGE SCALE GENOMIC DNA]</scope>
    <source>
        <strain evidence="11">wild</strain>
    </source>
</reference>
<dbReference type="Pfam" id="PF08205">
    <property type="entry name" value="C2-set_2"/>
    <property type="match status" value="1"/>
</dbReference>
<evidence type="ECO:0000313" key="11">
    <source>
        <dbReference type="Proteomes" id="UP000507470"/>
    </source>
</evidence>
<protein>
    <submittedName>
        <fullName evidence="10">Uncharacterized protein</fullName>
    </submittedName>
</protein>
<dbReference type="InterPro" id="IPR007110">
    <property type="entry name" value="Ig-like_dom"/>
</dbReference>
<dbReference type="PROSITE" id="PS50853">
    <property type="entry name" value="FN3"/>
    <property type="match status" value="1"/>
</dbReference>
<keyword evidence="7" id="KW-0812">Transmembrane</keyword>
<feature type="compositionally biased region" description="Basic and acidic residues" evidence="6">
    <location>
        <begin position="624"/>
        <end position="634"/>
    </location>
</feature>
<dbReference type="GO" id="GO:0005911">
    <property type="term" value="C:cell-cell junction"/>
    <property type="evidence" value="ECO:0007669"/>
    <property type="project" value="TreeGrafter"/>
</dbReference>
<dbReference type="InterPro" id="IPR013783">
    <property type="entry name" value="Ig-like_fold"/>
</dbReference>
<dbReference type="Pfam" id="PF00041">
    <property type="entry name" value="fn3"/>
    <property type="match status" value="1"/>
</dbReference>
<dbReference type="GO" id="GO:0050839">
    <property type="term" value="F:cell adhesion molecule binding"/>
    <property type="evidence" value="ECO:0007669"/>
    <property type="project" value="TreeGrafter"/>
</dbReference>
<dbReference type="InterPro" id="IPR003961">
    <property type="entry name" value="FN3_dom"/>
</dbReference>
<accession>A0A6J8A2A8</accession>
<dbReference type="CDD" id="cd00063">
    <property type="entry name" value="FN3"/>
    <property type="match status" value="1"/>
</dbReference>
<dbReference type="InterPro" id="IPR051275">
    <property type="entry name" value="Cell_adhesion_signaling"/>
</dbReference>
<dbReference type="SUPFAM" id="SSF48726">
    <property type="entry name" value="Immunoglobulin"/>
    <property type="match status" value="4"/>
</dbReference>
<dbReference type="GO" id="GO:0005886">
    <property type="term" value="C:plasma membrane"/>
    <property type="evidence" value="ECO:0007669"/>
    <property type="project" value="TreeGrafter"/>
</dbReference>
<dbReference type="AlphaFoldDB" id="A0A6J8A2A8"/>
<keyword evidence="3" id="KW-1015">Disulfide bond</keyword>
<dbReference type="OrthoDB" id="6140914at2759"/>
<sequence>MFFCIPLFNLAPPKDILIQNVKDGKVSGTEGQILVLICTAVGGKPPPEVKLTVSSVSVSVTGNQSIQYTNQQITRNFDRQIVTCTANHSGFSNVLKKTAMVYLNLKPLKPTFCQTSISTEETIPLTVSCTSEGSRPPASFQWYIGSTNVTAFAKDTSSHTQPSDTYTVHSTLAYHVNRSYNTKEVTCKVTNIADLIGTQDRKQLDVKYAPDITVNSPAYTQNDDTRTVTCNPSGNPNSYAYHKWQHRSKYGELIREFNGIKTLMLPDTQEVLRYQDSGEYICIASNGIKDNNTKLNRTGSGYLIVKAQPVFTSDTTDRVKQFGEIGRAVEIHVNVYSVPKFTSYIWDCDGKPITLKSAKYESSSTPTIVVDTIYGKEVQLDGYNVTLSIRDLEVEDFDNYTVTLKSGFADVRHTIILESASVPETPGNFSKTATSTSTITVQWDPNSGGGYKQTFYIQYRVQGLLEWKILIVGEEDINEPRRRRTYELRKLRERNVYELRMFAENTAMKRSNFTDVLIVFTDTAVSATSSAVIGPVVGVVVTLVIVCASFIVILLIKRSQGKDKKEKSMGDYEALGVQDKPSIYAEMKNQKEQKQLRKQQAGKKQFKKSNNPSENIEINTTQEPTEKVYENEVY</sequence>
<evidence type="ECO:0000313" key="10">
    <source>
        <dbReference type="EMBL" id="CAC5359009.1"/>
    </source>
</evidence>
<evidence type="ECO:0000256" key="2">
    <source>
        <dbReference type="ARBA" id="ARBA00023136"/>
    </source>
</evidence>
<keyword evidence="7" id="KW-1133">Transmembrane helix</keyword>